<gene>
    <name evidence="2" type="ORF">PVAP13_1NG325119</name>
</gene>
<dbReference type="Proteomes" id="UP000823388">
    <property type="component" value="Chromosome 1N"/>
</dbReference>
<comment type="caution">
    <text evidence="2">The sequence shown here is derived from an EMBL/GenBank/DDBJ whole genome shotgun (WGS) entry which is preliminary data.</text>
</comment>
<evidence type="ECO:0000313" key="2">
    <source>
        <dbReference type="EMBL" id="KAG2651961.1"/>
    </source>
</evidence>
<feature type="compositionally biased region" description="Low complexity" evidence="1">
    <location>
        <begin position="128"/>
        <end position="155"/>
    </location>
</feature>
<evidence type="ECO:0000256" key="1">
    <source>
        <dbReference type="SAM" id="MobiDB-lite"/>
    </source>
</evidence>
<feature type="compositionally biased region" description="Basic residues" evidence="1">
    <location>
        <begin position="47"/>
        <end position="61"/>
    </location>
</feature>
<sequence>MMNNDERQGNANPITNWEKPKKSQQQGTHGYISGARSNCPRIFHLTSSRRSKQRQGKKGGGRKLIGARSAPKAALHSDARTGREEGRWGGVALRRCGGPPQKAERRRGGAGLGGAPQPDDDDNRQRGRAATPAGTTAAAGGAAGPAREGRCAAAGHALVAQRHGAPRSPPQPRVRAQGQRHRALGSGGDGAGGVDGGTLPDALAGTTRTAVLAADPGDDRRGESLNCWLTMTAARIRGIRDAS</sequence>
<dbReference type="EMBL" id="CM029038">
    <property type="protein sequence ID" value="KAG2651961.1"/>
    <property type="molecule type" value="Genomic_DNA"/>
</dbReference>
<protein>
    <submittedName>
        <fullName evidence="2">Uncharacterized protein</fullName>
    </submittedName>
</protein>
<proteinExistence type="predicted"/>
<accession>A0A8T0WQX8</accession>
<feature type="compositionally biased region" description="Basic and acidic residues" evidence="1">
    <location>
        <begin position="75"/>
        <end position="87"/>
    </location>
</feature>
<dbReference type="AlphaFoldDB" id="A0A8T0WQX8"/>
<feature type="region of interest" description="Disordered" evidence="1">
    <location>
        <begin position="1"/>
        <end position="202"/>
    </location>
</feature>
<keyword evidence="3" id="KW-1185">Reference proteome</keyword>
<feature type="compositionally biased region" description="Gly residues" evidence="1">
    <location>
        <begin position="185"/>
        <end position="196"/>
    </location>
</feature>
<evidence type="ECO:0000313" key="3">
    <source>
        <dbReference type="Proteomes" id="UP000823388"/>
    </source>
</evidence>
<organism evidence="2 3">
    <name type="scientific">Panicum virgatum</name>
    <name type="common">Blackwell switchgrass</name>
    <dbReference type="NCBI Taxonomy" id="38727"/>
    <lineage>
        <taxon>Eukaryota</taxon>
        <taxon>Viridiplantae</taxon>
        <taxon>Streptophyta</taxon>
        <taxon>Embryophyta</taxon>
        <taxon>Tracheophyta</taxon>
        <taxon>Spermatophyta</taxon>
        <taxon>Magnoliopsida</taxon>
        <taxon>Liliopsida</taxon>
        <taxon>Poales</taxon>
        <taxon>Poaceae</taxon>
        <taxon>PACMAD clade</taxon>
        <taxon>Panicoideae</taxon>
        <taxon>Panicodae</taxon>
        <taxon>Paniceae</taxon>
        <taxon>Panicinae</taxon>
        <taxon>Panicum</taxon>
        <taxon>Panicum sect. Hiantes</taxon>
    </lineage>
</organism>
<reference evidence="2" key="1">
    <citation type="submission" date="2020-05" db="EMBL/GenBank/DDBJ databases">
        <title>WGS assembly of Panicum virgatum.</title>
        <authorList>
            <person name="Lovell J.T."/>
            <person name="Jenkins J."/>
            <person name="Shu S."/>
            <person name="Juenger T.E."/>
            <person name="Schmutz J."/>
        </authorList>
    </citation>
    <scope>NUCLEOTIDE SEQUENCE</scope>
    <source>
        <strain evidence="2">AP13</strain>
    </source>
</reference>
<name>A0A8T0WQX8_PANVG</name>